<dbReference type="GO" id="GO:0003723">
    <property type="term" value="F:RNA binding"/>
    <property type="evidence" value="ECO:0007669"/>
    <property type="project" value="InterPro"/>
</dbReference>
<dbReference type="OrthoDB" id="185373at2759"/>
<reference evidence="4" key="1">
    <citation type="journal article" date="2023" name="Proc. Natl. Acad. Sci. U.S.A.">
        <title>Genomic and structural basis for evolution of tropane alkaloid biosynthesis.</title>
        <authorList>
            <person name="Wanga Y.-J."/>
            <person name="Taina T."/>
            <person name="Yua J.-Y."/>
            <person name="Lia J."/>
            <person name="Xua B."/>
            <person name="Chenc J."/>
            <person name="D'Auriad J.C."/>
            <person name="Huanga J.-P."/>
            <person name="Huanga S.-X."/>
        </authorList>
    </citation>
    <scope>NUCLEOTIDE SEQUENCE [LARGE SCALE GENOMIC DNA]</scope>
    <source>
        <strain evidence="4">cv. KIB-2019</strain>
    </source>
</reference>
<dbReference type="FunFam" id="1.25.40.10:FF:000125">
    <property type="entry name" value="Pentatricopeptide repeat-containing protein"/>
    <property type="match status" value="1"/>
</dbReference>
<dbReference type="Pfam" id="PF01535">
    <property type="entry name" value="PPR"/>
    <property type="match status" value="4"/>
</dbReference>
<dbReference type="Pfam" id="PF12854">
    <property type="entry name" value="PPR_1"/>
    <property type="match status" value="1"/>
</dbReference>
<keyword evidence="1" id="KW-0677">Repeat</keyword>
<dbReference type="Proteomes" id="UP001152561">
    <property type="component" value="Unassembled WGS sequence"/>
</dbReference>
<dbReference type="PROSITE" id="PS51375">
    <property type="entry name" value="PPR"/>
    <property type="match status" value="2"/>
</dbReference>
<dbReference type="PANTHER" id="PTHR47926">
    <property type="entry name" value="PENTATRICOPEPTIDE REPEAT-CONTAINING PROTEIN"/>
    <property type="match status" value="1"/>
</dbReference>
<evidence type="ECO:0000313" key="3">
    <source>
        <dbReference type="EMBL" id="KAJ8545437.1"/>
    </source>
</evidence>
<dbReference type="EMBL" id="JAJAGQ010000013">
    <property type="protein sequence ID" value="KAJ8545437.1"/>
    <property type="molecule type" value="Genomic_DNA"/>
</dbReference>
<dbReference type="Gene3D" id="1.25.40.10">
    <property type="entry name" value="Tetratricopeptide repeat domain"/>
    <property type="match status" value="2"/>
</dbReference>
<evidence type="ECO:0000313" key="4">
    <source>
        <dbReference type="Proteomes" id="UP001152561"/>
    </source>
</evidence>
<dbReference type="InterPro" id="IPR046960">
    <property type="entry name" value="PPR_At4g14850-like_plant"/>
</dbReference>
<feature type="repeat" description="PPR" evidence="2">
    <location>
        <begin position="57"/>
        <end position="87"/>
    </location>
</feature>
<dbReference type="PANTHER" id="PTHR47926:SF347">
    <property type="entry name" value="PENTATRICOPEPTIDE REPEAT-CONTAINING PROTEIN"/>
    <property type="match status" value="1"/>
</dbReference>
<dbReference type="GO" id="GO:0048731">
    <property type="term" value="P:system development"/>
    <property type="evidence" value="ECO:0007669"/>
    <property type="project" value="UniProtKB-ARBA"/>
</dbReference>
<evidence type="ECO:0008006" key="5">
    <source>
        <dbReference type="Google" id="ProtNLM"/>
    </source>
</evidence>
<organism evidence="3 4">
    <name type="scientific">Anisodus acutangulus</name>
    <dbReference type="NCBI Taxonomy" id="402998"/>
    <lineage>
        <taxon>Eukaryota</taxon>
        <taxon>Viridiplantae</taxon>
        <taxon>Streptophyta</taxon>
        <taxon>Embryophyta</taxon>
        <taxon>Tracheophyta</taxon>
        <taxon>Spermatophyta</taxon>
        <taxon>Magnoliopsida</taxon>
        <taxon>eudicotyledons</taxon>
        <taxon>Gunneridae</taxon>
        <taxon>Pentapetalae</taxon>
        <taxon>asterids</taxon>
        <taxon>lamiids</taxon>
        <taxon>Solanales</taxon>
        <taxon>Solanaceae</taxon>
        <taxon>Solanoideae</taxon>
        <taxon>Hyoscyameae</taxon>
        <taxon>Anisodus</taxon>
    </lineage>
</organism>
<feature type="repeat" description="PPR" evidence="2">
    <location>
        <begin position="88"/>
        <end position="122"/>
    </location>
</feature>
<keyword evidence="4" id="KW-1185">Reference proteome</keyword>
<dbReference type="AlphaFoldDB" id="A0A9Q1LYF3"/>
<sequence>MINGYLFNGQVDKACELFDKMPQRDHFTYALMITCFACSGELEKVRDVLESLPDKDDIACWNAMIIGYAKAGRVDEARRVFDRTTTRDVVCWNTMIAGYAQCGRIDEAFDLFEKMEPKSIVVWNTIIAGYAQVGQMEKALEVPTHLEKLDNIFWTPMQEIKAYEIIYFADRRAFSRSSSAKDI</sequence>
<gene>
    <name evidence="3" type="ORF">K7X08_018020</name>
</gene>
<dbReference type="GO" id="GO:0009451">
    <property type="term" value="P:RNA modification"/>
    <property type="evidence" value="ECO:0007669"/>
    <property type="project" value="InterPro"/>
</dbReference>
<proteinExistence type="predicted"/>
<evidence type="ECO:0000256" key="2">
    <source>
        <dbReference type="PROSITE-ProRule" id="PRU00708"/>
    </source>
</evidence>
<dbReference type="InterPro" id="IPR002885">
    <property type="entry name" value="PPR_rpt"/>
</dbReference>
<dbReference type="InterPro" id="IPR011990">
    <property type="entry name" value="TPR-like_helical_dom_sf"/>
</dbReference>
<name>A0A9Q1LYF3_9SOLA</name>
<comment type="caution">
    <text evidence="3">The sequence shown here is derived from an EMBL/GenBank/DDBJ whole genome shotgun (WGS) entry which is preliminary data.</text>
</comment>
<dbReference type="NCBIfam" id="TIGR00756">
    <property type="entry name" value="PPR"/>
    <property type="match status" value="4"/>
</dbReference>
<accession>A0A9Q1LYF3</accession>
<protein>
    <recommendedName>
        <fullName evidence="5">Pentatricopeptide repeat-containing protein</fullName>
    </recommendedName>
</protein>
<evidence type="ECO:0000256" key="1">
    <source>
        <dbReference type="ARBA" id="ARBA00022737"/>
    </source>
</evidence>
<dbReference type="SUPFAM" id="SSF48452">
    <property type="entry name" value="TPR-like"/>
    <property type="match status" value="1"/>
</dbReference>